<reference evidence="13" key="1">
    <citation type="submission" date="2013-05" db="EMBL/GenBank/DDBJ databases">
        <authorList>
            <person name="Yim A.K.Y."/>
            <person name="Chan T.F."/>
            <person name="Ji K.M."/>
            <person name="Liu X.Y."/>
            <person name="Zhou J.W."/>
            <person name="Li R.Q."/>
            <person name="Yang K.Y."/>
            <person name="Li J."/>
            <person name="Li M."/>
            <person name="Law P.T.W."/>
            <person name="Wu Y.L."/>
            <person name="Cai Z.L."/>
            <person name="Qin H."/>
            <person name="Bao Y."/>
            <person name="Leung R.K.K."/>
            <person name="Ng P.K.S."/>
            <person name="Zou J."/>
            <person name="Zhong X.J."/>
            <person name="Ran P.X."/>
            <person name="Zhong N.S."/>
            <person name="Liu Z.G."/>
            <person name="Tsui S.K.W."/>
        </authorList>
    </citation>
    <scope>NUCLEOTIDE SEQUENCE</scope>
    <source>
        <strain evidence="13">Derf</strain>
        <tissue evidence="13">Whole organism</tissue>
    </source>
</reference>
<dbReference type="InterPro" id="IPR000276">
    <property type="entry name" value="GPCR_Rhodpsn"/>
</dbReference>
<keyword evidence="4 11" id="KW-1133">Transmembrane helix</keyword>
<feature type="transmembrane region" description="Helical" evidence="11">
    <location>
        <begin position="181"/>
        <end position="201"/>
    </location>
</feature>
<evidence type="ECO:0000256" key="7">
    <source>
        <dbReference type="ARBA" id="ARBA00023170"/>
    </source>
</evidence>
<feature type="compositionally biased region" description="Polar residues" evidence="10">
    <location>
        <begin position="381"/>
        <end position="394"/>
    </location>
</feature>
<feature type="domain" description="G-protein coupled receptors family 1 profile" evidence="12">
    <location>
        <begin position="79"/>
        <end position="344"/>
    </location>
</feature>
<feature type="transmembrane region" description="Helical" evidence="11">
    <location>
        <begin position="322"/>
        <end position="347"/>
    </location>
</feature>
<evidence type="ECO:0000313" key="13">
    <source>
        <dbReference type="EMBL" id="KAH9518178.1"/>
    </source>
</evidence>
<dbReference type="Proteomes" id="UP000790347">
    <property type="component" value="Unassembled WGS sequence"/>
</dbReference>
<comment type="subcellular location">
    <subcellularLocation>
        <location evidence="1">Membrane</location>
        <topology evidence="1">Multi-pass membrane protein</topology>
    </subcellularLocation>
</comment>
<evidence type="ECO:0000256" key="1">
    <source>
        <dbReference type="ARBA" id="ARBA00004141"/>
    </source>
</evidence>
<protein>
    <recommendedName>
        <fullName evidence="12">G-protein coupled receptors family 1 profile domain-containing protein</fullName>
    </recommendedName>
</protein>
<feature type="transmembrane region" description="Helical" evidence="11">
    <location>
        <begin position="234"/>
        <end position="263"/>
    </location>
</feature>
<dbReference type="PROSITE" id="PS00237">
    <property type="entry name" value="G_PROTEIN_RECEP_F1_1"/>
    <property type="match status" value="1"/>
</dbReference>
<reference evidence="13" key="2">
    <citation type="journal article" date="2022" name="Res Sq">
        <title>Comparative Genomics Reveals Insights into the Divergent Evolution of Astigmatic Mites and Household Pest Adaptations.</title>
        <authorList>
            <person name="Xiong Q."/>
            <person name="Wan A.T.-Y."/>
            <person name="Liu X.-Y."/>
            <person name="Fung C.S.-H."/>
            <person name="Xiao X."/>
            <person name="Malainual N."/>
            <person name="Hou J."/>
            <person name="Wang L."/>
            <person name="Wang M."/>
            <person name="Yang K."/>
            <person name="Cui Y."/>
            <person name="Leung E."/>
            <person name="Nong W."/>
            <person name="Shin S.-K."/>
            <person name="Au S."/>
            <person name="Jeong K.Y."/>
            <person name="Chew F.T."/>
            <person name="Hui J."/>
            <person name="Leung T.F."/>
            <person name="Tungtrongchitr A."/>
            <person name="Zhong N."/>
            <person name="Liu Z."/>
            <person name="Tsui S."/>
        </authorList>
    </citation>
    <scope>NUCLEOTIDE SEQUENCE</scope>
    <source>
        <strain evidence="13">Derf</strain>
        <tissue evidence="13">Whole organism</tissue>
    </source>
</reference>
<dbReference type="PROSITE" id="PS50262">
    <property type="entry name" value="G_PROTEIN_RECEP_F1_2"/>
    <property type="match status" value="1"/>
</dbReference>
<evidence type="ECO:0000256" key="10">
    <source>
        <dbReference type="SAM" id="MobiDB-lite"/>
    </source>
</evidence>
<keyword evidence="8 9" id="KW-0807">Transducer</keyword>
<feature type="transmembrane region" description="Helical" evidence="11">
    <location>
        <begin position="100"/>
        <end position="118"/>
    </location>
</feature>
<feature type="transmembrane region" description="Helical" evidence="11">
    <location>
        <begin position="60"/>
        <end position="88"/>
    </location>
</feature>
<keyword evidence="5 9" id="KW-0297">G-protein coupled receptor</keyword>
<gene>
    <name evidence="13" type="ORF">DERF_008773</name>
</gene>
<dbReference type="InterPro" id="IPR017452">
    <property type="entry name" value="GPCR_Rhodpsn_7TM"/>
</dbReference>
<dbReference type="GO" id="GO:0004930">
    <property type="term" value="F:G protein-coupled receptor activity"/>
    <property type="evidence" value="ECO:0007669"/>
    <property type="project" value="UniProtKB-KW"/>
</dbReference>
<evidence type="ECO:0000256" key="5">
    <source>
        <dbReference type="ARBA" id="ARBA00023040"/>
    </source>
</evidence>
<keyword evidence="3 9" id="KW-0812">Transmembrane</keyword>
<dbReference type="GO" id="GO:0005886">
    <property type="term" value="C:plasma membrane"/>
    <property type="evidence" value="ECO:0007669"/>
    <property type="project" value="TreeGrafter"/>
</dbReference>
<dbReference type="PANTHER" id="PTHR45695:SF9">
    <property type="entry name" value="LEUCOKININ RECEPTOR"/>
    <property type="match status" value="1"/>
</dbReference>
<keyword evidence="7 9" id="KW-0675">Receptor</keyword>
<dbReference type="Pfam" id="PF00001">
    <property type="entry name" value="7tm_1"/>
    <property type="match status" value="1"/>
</dbReference>
<comment type="similarity">
    <text evidence="2 9">Belongs to the G-protein coupled receptor 1 family.</text>
</comment>
<keyword evidence="14" id="KW-1185">Reference proteome</keyword>
<proteinExistence type="inferred from homology"/>
<evidence type="ECO:0000259" key="12">
    <source>
        <dbReference type="PROSITE" id="PS50262"/>
    </source>
</evidence>
<dbReference type="AlphaFoldDB" id="A0A922I1L4"/>
<accession>A0A922I1L4</accession>
<evidence type="ECO:0000256" key="9">
    <source>
        <dbReference type="RuleBase" id="RU000688"/>
    </source>
</evidence>
<dbReference type="PANTHER" id="PTHR45695">
    <property type="entry name" value="LEUCOKININ RECEPTOR-RELATED"/>
    <property type="match status" value="1"/>
</dbReference>
<feature type="transmembrane region" description="Helical" evidence="11">
    <location>
        <begin position="138"/>
        <end position="160"/>
    </location>
</feature>
<feature type="transmembrane region" description="Helical" evidence="11">
    <location>
        <begin position="284"/>
        <end position="302"/>
    </location>
</feature>
<comment type="caution">
    <text evidence="13">The sequence shown here is derived from an EMBL/GenBank/DDBJ whole genome shotgun (WGS) entry which is preliminary data.</text>
</comment>
<sequence length="401" mass="45897">MKTSSSSTVTATITTTDSTAITAMIIMATSQLQQQQQQQQQPYNEQQLYDPYPDLTQISAIRFIFIFFYALIMISAALGNLLIIYIVISNRKMRTIVNYYIVNLACCDILISVFVLPTKMLELLAPAEWLALNNTWCTVMSFLQSVMVFASLLTLVATCFERYFAIVHPLKSRMQQGKRRTYRILLAVWLLSSFASLPNLLHGSMAVINVLKSEYGTIARLTCMPTFDDEFRMVYFTILFICLYLIPLALIAFTCFCIARALLRTSILHRQGSLLRQEVNRRKVGKMILVVVVSFTIAWTPYFLISVITQYQKENYFDKHDYYFTMLSINLFGFLHSSINPVIYLTMSARFQKGFMRLLRLVVCCQKPKENVGHTSIPDPGTSSRYSPNGNINNMPKIILT</sequence>
<evidence type="ECO:0000256" key="3">
    <source>
        <dbReference type="ARBA" id="ARBA00022692"/>
    </source>
</evidence>
<dbReference type="Gene3D" id="1.20.1070.10">
    <property type="entry name" value="Rhodopsin 7-helix transmembrane proteins"/>
    <property type="match status" value="1"/>
</dbReference>
<keyword evidence="6 11" id="KW-0472">Membrane</keyword>
<feature type="region of interest" description="Disordered" evidence="10">
    <location>
        <begin position="374"/>
        <end position="395"/>
    </location>
</feature>
<evidence type="ECO:0000313" key="14">
    <source>
        <dbReference type="Proteomes" id="UP000790347"/>
    </source>
</evidence>
<dbReference type="PRINTS" id="PR00237">
    <property type="entry name" value="GPCRRHODOPSN"/>
</dbReference>
<evidence type="ECO:0000256" key="6">
    <source>
        <dbReference type="ARBA" id="ARBA00023136"/>
    </source>
</evidence>
<evidence type="ECO:0000256" key="4">
    <source>
        <dbReference type="ARBA" id="ARBA00022989"/>
    </source>
</evidence>
<dbReference type="EMBL" id="ASGP02000003">
    <property type="protein sequence ID" value="KAH9518178.1"/>
    <property type="molecule type" value="Genomic_DNA"/>
</dbReference>
<dbReference type="SUPFAM" id="SSF81321">
    <property type="entry name" value="Family A G protein-coupled receptor-like"/>
    <property type="match status" value="1"/>
</dbReference>
<organism evidence="13 14">
    <name type="scientific">Dermatophagoides farinae</name>
    <name type="common">American house dust mite</name>
    <dbReference type="NCBI Taxonomy" id="6954"/>
    <lineage>
        <taxon>Eukaryota</taxon>
        <taxon>Metazoa</taxon>
        <taxon>Ecdysozoa</taxon>
        <taxon>Arthropoda</taxon>
        <taxon>Chelicerata</taxon>
        <taxon>Arachnida</taxon>
        <taxon>Acari</taxon>
        <taxon>Acariformes</taxon>
        <taxon>Sarcoptiformes</taxon>
        <taxon>Astigmata</taxon>
        <taxon>Psoroptidia</taxon>
        <taxon>Analgoidea</taxon>
        <taxon>Pyroglyphidae</taxon>
        <taxon>Dermatophagoidinae</taxon>
        <taxon>Dermatophagoides</taxon>
    </lineage>
</organism>
<evidence type="ECO:0000256" key="8">
    <source>
        <dbReference type="ARBA" id="ARBA00023224"/>
    </source>
</evidence>
<name>A0A922I1L4_DERFA</name>
<evidence type="ECO:0000256" key="2">
    <source>
        <dbReference type="ARBA" id="ARBA00010663"/>
    </source>
</evidence>
<evidence type="ECO:0000256" key="11">
    <source>
        <dbReference type="SAM" id="Phobius"/>
    </source>
</evidence>